<name>X1TFV7_9ZZZZ</name>
<proteinExistence type="predicted"/>
<protein>
    <submittedName>
        <fullName evidence="1">Uncharacterized protein</fullName>
    </submittedName>
</protein>
<gene>
    <name evidence="1" type="ORF">S12H4_46608</name>
</gene>
<dbReference type="AlphaFoldDB" id="X1TFV7"/>
<dbReference type="EMBL" id="BARW01028938">
    <property type="protein sequence ID" value="GAJ04154.1"/>
    <property type="molecule type" value="Genomic_DNA"/>
</dbReference>
<accession>X1TFV7</accession>
<feature type="non-terminal residue" evidence="1">
    <location>
        <position position="49"/>
    </location>
</feature>
<organism evidence="1">
    <name type="scientific">marine sediment metagenome</name>
    <dbReference type="NCBI Taxonomy" id="412755"/>
    <lineage>
        <taxon>unclassified sequences</taxon>
        <taxon>metagenomes</taxon>
        <taxon>ecological metagenomes</taxon>
    </lineage>
</organism>
<sequence>MTKRKRKTEIQDAFDAIAGFRDLVDETFEKLTGKSIAAWLKEFQQRPRE</sequence>
<evidence type="ECO:0000313" key="1">
    <source>
        <dbReference type="EMBL" id="GAJ04154.1"/>
    </source>
</evidence>
<reference evidence="1" key="1">
    <citation type="journal article" date="2014" name="Front. Microbiol.">
        <title>High frequency of phylogenetically diverse reductive dehalogenase-homologous genes in deep subseafloor sedimentary metagenomes.</title>
        <authorList>
            <person name="Kawai M."/>
            <person name="Futagami T."/>
            <person name="Toyoda A."/>
            <person name="Takaki Y."/>
            <person name="Nishi S."/>
            <person name="Hori S."/>
            <person name="Arai W."/>
            <person name="Tsubouchi T."/>
            <person name="Morono Y."/>
            <person name="Uchiyama I."/>
            <person name="Ito T."/>
            <person name="Fujiyama A."/>
            <person name="Inagaki F."/>
            <person name="Takami H."/>
        </authorList>
    </citation>
    <scope>NUCLEOTIDE SEQUENCE</scope>
    <source>
        <strain evidence="1">Expedition CK06-06</strain>
    </source>
</reference>
<comment type="caution">
    <text evidence="1">The sequence shown here is derived from an EMBL/GenBank/DDBJ whole genome shotgun (WGS) entry which is preliminary data.</text>
</comment>